<protein>
    <recommendedName>
        <fullName evidence="3">peptidylprolyl isomerase</fullName>
        <ecNumber evidence="3">5.2.1.8</ecNumber>
    </recommendedName>
</protein>
<dbReference type="PROSITE" id="PS50198">
    <property type="entry name" value="PPIC_PPIASE_2"/>
    <property type="match status" value="1"/>
</dbReference>
<dbReference type="GO" id="GO:0016853">
    <property type="term" value="F:isomerase activity"/>
    <property type="evidence" value="ECO:0007669"/>
    <property type="project" value="UniProtKB-KW"/>
</dbReference>
<dbReference type="RefSeq" id="WP_380019236.1">
    <property type="nucleotide sequence ID" value="NZ_JBHSHD010000003.1"/>
</dbReference>
<dbReference type="Pfam" id="PF00639">
    <property type="entry name" value="Rotamase"/>
    <property type="match status" value="1"/>
</dbReference>
<dbReference type="PANTHER" id="PTHR47245:SF2">
    <property type="entry name" value="PEPTIDYL-PROLYL CIS-TRANS ISOMERASE HP_0175-RELATED"/>
    <property type="match status" value="1"/>
</dbReference>
<evidence type="ECO:0000313" key="8">
    <source>
        <dbReference type="EMBL" id="MFC4819471.1"/>
    </source>
</evidence>
<dbReference type="InterPro" id="IPR000297">
    <property type="entry name" value="PPIase_PpiC"/>
</dbReference>
<evidence type="ECO:0000256" key="5">
    <source>
        <dbReference type="PROSITE-ProRule" id="PRU00278"/>
    </source>
</evidence>
<dbReference type="Proteomes" id="UP001595886">
    <property type="component" value="Unassembled WGS sequence"/>
</dbReference>
<proteinExistence type="inferred from homology"/>
<dbReference type="PANTHER" id="PTHR47245">
    <property type="entry name" value="PEPTIDYLPROLYL ISOMERASE"/>
    <property type="match status" value="1"/>
</dbReference>
<gene>
    <name evidence="8" type="ORF">ACFO6Q_04005</name>
</gene>
<keyword evidence="9" id="KW-1185">Reference proteome</keyword>
<comment type="caution">
    <text evidence="8">The sequence shown here is derived from an EMBL/GenBank/DDBJ whole genome shotgun (WGS) entry which is preliminary data.</text>
</comment>
<evidence type="ECO:0000256" key="2">
    <source>
        <dbReference type="ARBA" id="ARBA00007656"/>
    </source>
</evidence>
<feature type="domain" description="PpiC" evidence="7">
    <location>
        <begin position="150"/>
        <end position="250"/>
    </location>
</feature>
<reference evidence="9" key="1">
    <citation type="journal article" date="2019" name="Int. J. Syst. Evol. Microbiol.">
        <title>The Global Catalogue of Microorganisms (GCM) 10K type strain sequencing project: providing services to taxonomists for standard genome sequencing and annotation.</title>
        <authorList>
            <consortium name="The Broad Institute Genomics Platform"/>
            <consortium name="The Broad Institute Genome Sequencing Center for Infectious Disease"/>
            <person name="Wu L."/>
            <person name="Ma J."/>
        </authorList>
    </citation>
    <scope>NUCLEOTIDE SEQUENCE [LARGE SCALE GENOMIC DNA]</scope>
    <source>
        <strain evidence="9">CCUG 30340</strain>
    </source>
</reference>
<dbReference type="EMBL" id="JBHSHD010000003">
    <property type="protein sequence ID" value="MFC4819471.1"/>
    <property type="molecule type" value="Genomic_DNA"/>
</dbReference>
<comment type="similarity">
    <text evidence="2">Belongs to the PpiC/parvulin rotamase family.</text>
</comment>
<dbReference type="InterPro" id="IPR050245">
    <property type="entry name" value="PrsA_foldase"/>
</dbReference>
<keyword evidence="6" id="KW-0732">Signal</keyword>
<organism evidence="8 9">
    <name type="scientific">Dokdonella ginsengisoli</name>
    <dbReference type="NCBI Taxonomy" id="363846"/>
    <lineage>
        <taxon>Bacteria</taxon>
        <taxon>Pseudomonadati</taxon>
        <taxon>Pseudomonadota</taxon>
        <taxon>Gammaproteobacteria</taxon>
        <taxon>Lysobacterales</taxon>
        <taxon>Rhodanobacteraceae</taxon>
        <taxon>Dokdonella</taxon>
    </lineage>
</organism>
<feature type="signal peptide" evidence="6">
    <location>
        <begin position="1"/>
        <end position="25"/>
    </location>
</feature>
<keyword evidence="4 5" id="KW-0697">Rotamase</keyword>
<dbReference type="Gene3D" id="3.10.50.40">
    <property type="match status" value="1"/>
</dbReference>
<sequence>MSMILRSVMVVGAGMAMAWTLFASAQDVAKGKDDSSAVVASQGGVSITLGELDAYAASRIPEKDRAGFFNSPQRIEMLITNQLVQKQMAAEARKAGLQNDPVVKSQIELAADETLSKVRLERLRKEIKVPDFSAMAKEEYSARKEKYVTPGRFDVKHVLITTNNRTDEEAKALAETVEKEAKANPDQFDALVEKYSEDPSKTANLGLMSQVDSGRYVSEFSDAAKALKNPGDISPIVKTKFGYHVIKLIARTPQQQRSFADVREEIISRMSNEYVDKQVKNYADQLRNQKMDANPDVVASLRDRYVKQPPANAAAPAKTP</sequence>
<evidence type="ECO:0000256" key="1">
    <source>
        <dbReference type="ARBA" id="ARBA00000971"/>
    </source>
</evidence>
<evidence type="ECO:0000256" key="6">
    <source>
        <dbReference type="SAM" id="SignalP"/>
    </source>
</evidence>
<dbReference type="EC" id="5.2.1.8" evidence="3"/>
<name>A0ABV9QRI2_9GAMM</name>
<comment type="catalytic activity">
    <reaction evidence="1">
        <text>[protein]-peptidylproline (omega=180) = [protein]-peptidylproline (omega=0)</text>
        <dbReference type="Rhea" id="RHEA:16237"/>
        <dbReference type="Rhea" id="RHEA-COMP:10747"/>
        <dbReference type="Rhea" id="RHEA-COMP:10748"/>
        <dbReference type="ChEBI" id="CHEBI:83833"/>
        <dbReference type="ChEBI" id="CHEBI:83834"/>
        <dbReference type="EC" id="5.2.1.8"/>
    </reaction>
</comment>
<dbReference type="SUPFAM" id="SSF54534">
    <property type="entry name" value="FKBP-like"/>
    <property type="match status" value="1"/>
</dbReference>
<evidence type="ECO:0000259" key="7">
    <source>
        <dbReference type="PROSITE" id="PS50198"/>
    </source>
</evidence>
<keyword evidence="5 8" id="KW-0413">Isomerase</keyword>
<evidence type="ECO:0000256" key="3">
    <source>
        <dbReference type="ARBA" id="ARBA00013194"/>
    </source>
</evidence>
<evidence type="ECO:0000313" key="9">
    <source>
        <dbReference type="Proteomes" id="UP001595886"/>
    </source>
</evidence>
<feature type="chain" id="PRO_5045967160" description="peptidylprolyl isomerase" evidence="6">
    <location>
        <begin position="26"/>
        <end position="320"/>
    </location>
</feature>
<evidence type="ECO:0000256" key="4">
    <source>
        <dbReference type="ARBA" id="ARBA00023110"/>
    </source>
</evidence>
<dbReference type="InterPro" id="IPR046357">
    <property type="entry name" value="PPIase_dom_sf"/>
</dbReference>
<accession>A0ABV9QRI2</accession>